<dbReference type="Pfam" id="PF01757">
    <property type="entry name" value="Acyl_transf_3"/>
    <property type="match status" value="1"/>
</dbReference>
<dbReference type="PANTHER" id="PTHR40074">
    <property type="entry name" value="O-ACETYLTRANSFERASE WECH"/>
    <property type="match status" value="1"/>
</dbReference>
<dbReference type="OrthoDB" id="65129at2"/>
<feature type="transmembrane region" description="Helical" evidence="7">
    <location>
        <begin position="220"/>
        <end position="237"/>
    </location>
</feature>
<dbReference type="InterPro" id="IPR002656">
    <property type="entry name" value="Acyl_transf_3_dom"/>
</dbReference>
<evidence type="ECO:0000256" key="2">
    <source>
        <dbReference type="ARBA" id="ARBA00007400"/>
    </source>
</evidence>
<comment type="subcellular location">
    <subcellularLocation>
        <location evidence="1">Cell membrane</location>
        <topology evidence="1">Multi-pass membrane protein</topology>
    </subcellularLocation>
</comment>
<evidence type="ECO:0000256" key="5">
    <source>
        <dbReference type="ARBA" id="ARBA00022989"/>
    </source>
</evidence>
<keyword evidence="3" id="KW-1003">Cell membrane</keyword>
<keyword evidence="4 7" id="KW-0812">Transmembrane</keyword>
<dbReference type="EMBL" id="JXRR01000022">
    <property type="protein sequence ID" value="KIL42992.1"/>
    <property type="molecule type" value="Genomic_DNA"/>
</dbReference>
<dbReference type="GO" id="GO:0005886">
    <property type="term" value="C:plasma membrane"/>
    <property type="evidence" value="ECO:0007669"/>
    <property type="project" value="UniProtKB-SubCell"/>
</dbReference>
<feature type="transmembrane region" description="Helical" evidence="7">
    <location>
        <begin position="80"/>
        <end position="101"/>
    </location>
</feature>
<sequence>MKERIIGIDWIRAAACLSVVWVHSIARVKSIYELPGLSYEFLLLIQMVFIFATPMFVMISIYILSYTYKDIAPQGFWKKRFLYILIPYFSISFISAFYYNLVNGFSFEYMGAILYRYIILSGWNGYFILIIFQLYFLHFLFNRYSHKVNPYFVTAIAVVINILYNYIVSYLPPPHESLELLWRQYGRVFFPGWIAFFIVAYYAGRYAIQWKSFLRKAGPGIVVLALLSMFYGFYNVAADNYTVISSRRNDVLFYTIFLFLSFLYLTASFKSVPWVVKIVSKYSFSIYLLHLLFIDVFARFQPFTLSATAYGILAFIFSTLASIGFSWIVKHIPGSAMIIGVIDRKKSSGKKKKPLEEMTARSS</sequence>
<dbReference type="GO" id="GO:0016413">
    <property type="term" value="F:O-acetyltransferase activity"/>
    <property type="evidence" value="ECO:0007669"/>
    <property type="project" value="TreeGrafter"/>
</dbReference>
<feature type="domain" description="Acyltransferase 3" evidence="8">
    <location>
        <begin position="6"/>
        <end position="328"/>
    </location>
</feature>
<evidence type="ECO:0000256" key="1">
    <source>
        <dbReference type="ARBA" id="ARBA00004651"/>
    </source>
</evidence>
<evidence type="ECO:0000256" key="3">
    <source>
        <dbReference type="ARBA" id="ARBA00022475"/>
    </source>
</evidence>
<dbReference type="PATRIC" id="fig|220754.4.peg.3409"/>
<reference evidence="9 10" key="1">
    <citation type="submission" date="2015-01" db="EMBL/GenBank/DDBJ databases">
        <title>Jeotgalibacillus campisalis genome sequencing.</title>
        <authorList>
            <person name="Goh K.M."/>
            <person name="Chan K.-G."/>
            <person name="Yaakop A.S."/>
            <person name="Ee R."/>
            <person name="Gan H.M."/>
            <person name="Chan C.S."/>
        </authorList>
    </citation>
    <scope>NUCLEOTIDE SEQUENCE [LARGE SCALE GENOMIC DNA]</scope>
    <source>
        <strain evidence="9 10">SF-57</strain>
    </source>
</reference>
<keyword evidence="5 7" id="KW-1133">Transmembrane helix</keyword>
<evidence type="ECO:0000259" key="8">
    <source>
        <dbReference type="Pfam" id="PF01757"/>
    </source>
</evidence>
<comment type="similarity">
    <text evidence="2">Belongs to the acyltransferase 3 family.</text>
</comment>
<evidence type="ECO:0000313" key="9">
    <source>
        <dbReference type="EMBL" id="KIL42992.1"/>
    </source>
</evidence>
<keyword evidence="6 7" id="KW-0472">Membrane</keyword>
<organism evidence="9 10">
    <name type="scientific">Jeotgalibacillus campisalis</name>
    <dbReference type="NCBI Taxonomy" id="220754"/>
    <lineage>
        <taxon>Bacteria</taxon>
        <taxon>Bacillati</taxon>
        <taxon>Bacillota</taxon>
        <taxon>Bacilli</taxon>
        <taxon>Bacillales</taxon>
        <taxon>Caryophanaceae</taxon>
        <taxon>Jeotgalibacillus</taxon>
    </lineage>
</organism>
<evidence type="ECO:0000313" key="10">
    <source>
        <dbReference type="Proteomes" id="UP000031972"/>
    </source>
</evidence>
<evidence type="ECO:0000256" key="6">
    <source>
        <dbReference type="ARBA" id="ARBA00023136"/>
    </source>
</evidence>
<feature type="transmembrane region" description="Helical" evidence="7">
    <location>
        <begin position="284"/>
        <end position="301"/>
    </location>
</feature>
<keyword evidence="10" id="KW-1185">Reference proteome</keyword>
<accession>A0A0C2V1Q4</accession>
<dbReference type="RefSeq" id="WP_041061169.1">
    <property type="nucleotide sequence ID" value="NZ_JXRR01000022.1"/>
</dbReference>
<feature type="transmembrane region" description="Helical" evidence="7">
    <location>
        <begin position="252"/>
        <end position="272"/>
    </location>
</feature>
<comment type="caution">
    <text evidence="9">The sequence shown here is derived from an EMBL/GenBank/DDBJ whole genome shotgun (WGS) entry which is preliminary data.</text>
</comment>
<evidence type="ECO:0000256" key="7">
    <source>
        <dbReference type="SAM" id="Phobius"/>
    </source>
</evidence>
<name>A0A0C2V1Q4_9BACL</name>
<feature type="transmembrane region" description="Helical" evidence="7">
    <location>
        <begin position="148"/>
        <end position="168"/>
    </location>
</feature>
<dbReference type="AlphaFoldDB" id="A0A0C2V1Q4"/>
<feature type="transmembrane region" description="Helical" evidence="7">
    <location>
        <begin position="41"/>
        <end position="68"/>
    </location>
</feature>
<feature type="transmembrane region" description="Helical" evidence="7">
    <location>
        <begin position="113"/>
        <end position="136"/>
    </location>
</feature>
<evidence type="ECO:0000256" key="4">
    <source>
        <dbReference type="ARBA" id="ARBA00022692"/>
    </source>
</evidence>
<dbReference type="GO" id="GO:0009246">
    <property type="term" value="P:enterobacterial common antigen biosynthetic process"/>
    <property type="evidence" value="ECO:0007669"/>
    <property type="project" value="TreeGrafter"/>
</dbReference>
<dbReference type="Proteomes" id="UP000031972">
    <property type="component" value="Unassembled WGS sequence"/>
</dbReference>
<dbReference type="PANTHER" id="PTHR40074:SF2">
    <property type="entry name" value="O-ACETYLTRANSFERASE WECH"/>
    <property type="match status" value="1"/>
</dbReference>
<feature type="transmembrane region" description="Helical" evidence="7">
    <location>
        <begin position="188"/>
        <end position="208"/>
    </location>
</feature>
<proteinExistence type="inferred from homology"/>
<protein>
    <recommendedName>
        <fullName evidence="8">Acyltransferase 3 domain-containing protein</fullName>
    </recommendedName>
</protein>
<feature type="transmembrane region" description="Helical" evidence="7">
    <location>
        <begin position="307"/>
        <end position="329"/>
    </location>
</feature>
<gene>
    <name evidence="9" type="ORF">KR50_33950</name>
</gene>
<feature type="transmembrane region" description="Helical" evidence="7">
    <location>
        <begin position="7"/>
        <end position="26"/>
    </location>
</feature>